<keyword evidence="2 5" id="KW-0547">Nucleotide-binding</keyword>
<dbReference type="PROSITE" id="PS00107">
    <property type="entry name" value="PROTEIN_KINASE_ATP"/>
    <property type="match status" value="1"/>
</dbReference>
<dbReference type="InterPro" id="IPR022409">
    <property type="entry name" value="PKD/Chitinase_dom"/>
</dbReference>
<evidence type="ECO:0000256" key="1">
    <source>
        <dbReference type="ARBA" id="ARBA00022679"/>
    </source>
</evidence>
<dbReference type="CDD" id="cd00146">
    <property type="entry name" value="PKD"/>
    <property type="match status" value="1"/>
</dbReference>
<dbReference type="GO" id="GO:0005524">
    <property type="term" value="F:ATP binding"/>
    <property type="evidence" value="ECO:0007669"/>
    <property type="project" value="UniProtKB-UniRule"/>
</dbReference>
<dbReference type="Gene3D" id="3.30.200.20">
    <property type="entry name" value="Phosphorylase Kinase, domain 1"/>
    <property type="match status" value="1"/>
</dbReference>
<dbReference type="SMART" id="SM00089">
    <property type="entry name" value="PKD"/>
    <property type="match status" value="1"/>
</dbReference>
<evidence type="ECO:0000313" key="8">
    <source>
        <dbReference type="EMBL" id="OAI18242.1"/>
    </source>
</evidence>
<dbReference type="EMBL" id="LUUK01000171">
    <property type="protein sequence ID" value="OAI18242.1"/>
    <property type="molecule type" value="Genomic_DNA"/>
</dbReference>
<accession>A0A177NK55</accession>
<dbReference type="CDD" id="cd14014">
    <property type="entry name" value="STKc_PknB_like"/>
    <property type="match status" value="1"/>
</dbReference>
<evidence type="ECO:0000256" key="6">
    <source>
        <dbReference type="SAM" id="MobiDB-lite"/>
    </source>
</evidence>
<dbReference type="InterPro" id="IPR017441">
    <property type="entry name" value="Protein_kinase_ATP_BS"/>
</dbReference>
<dbReference type="InterPro" id="IPR000719">
    <property type="entry name" value="Prot_kinase_dom"/>
</dbReference>
<dbReference type="SUPFAM" id="SSF49299">
    <property type="entry name" value="PKD domain"/>
    <property type="match status" value="1"/>
</dbReference>
<keyword evidence="1" id="KW-0808">Transferase</keyword>
<dbReference type="Pfam" id="PF14326">
    <property type="entry name" value="DUF4384"/>
    <property type="match status" value="1"/>
</dbReference>
<feature type="domain" description="Protein kinase" evidence="7">
    <location>
        <begin position="47"/>
        <end position="327"/>
    </location>
</feature>
<dbReference type="Proteomes" id="UP000077628">
    <property type="component" value="Unassembled WGS sequence"/>
</dbReference>
<gene>
    <name evidence="8" type="ORF">A1355_06085</name>
</gene>
<dbReference type="InterPro" id="IPR000601">
    <property type="entry name" value="PKD_dom"/>
</dbReference>
<dbReference type="InterPro" id="IPR011009">
    <property type="entry name" value="Kinase-like_dom_sf"/>
</dbReference>
<dbReference type="AlphaFoldDB" id="A0A177NK55"/>
<dbReference type="InterPro" id="IPR013783">
    <property type="entry name" value="Ig-like_fold"/>
</dbReference>
<protein>
    <recommendedName>
        <fullName evidence="7">Protein kinase domain-containing protein</fullName>
    </recommendedName>
</protein>
<evidence type="ECO:0000256" key="4">
    <source>
        <dbReference type="ARBA" id="ARBA00022840"/>
    </source>
</evidence>
<dbReference type="Pfam" id="PF00069">
    <property type="entry name" value="Pkinase"/>
    <property type="match status" value="1"/>
</dbReference>
<feature type="compositionally biased region" description="Low complexity" evidence="6">
    <location>
        <begin position="367"/>
        <end position="379"/>
    </location>
</feature>
<dbReference type="Gene3D" id="1.10.510.10">
    <property type="entry name" value="Transferase(Phosphotransferase) domain 1"/>
    <property type="match status" value="1"/>
</dbReference>
<dbReference type="SUPFAM" id="SSF56112">
    <property type="entry name" value="Protein kinase-like (PK-like)"/>
    <property type="match status" value="1"/>
</dbReference>
<dbReference type="Gene3D" id="2.60.40.10">
    <property type="entry name" value="Immunoglobulins"/>
    <property type="match status" value="1"/>
</dbReference>
<dbReference type="InterPro" id="IPR025493">
    <property type="entry name" value="DUF4384"/>
</dbReference>
<evidence type="ECO:0000256" key="3">
    <source>
        <dbReference type="ARBA" id="ARBA00022777"/>
    </source>
</evidence>
<keyword evidence="9" id="KW-1185">Reference proteome</keyword>
<dbReference type="PROSITE" id="PS50011">
    <property type="entry name" value="PROTEIN_KINASE_DOM"/>
    <property type="match status" value="1"/>
</dbReference>
<feature type="binding site" evidence="5">
    <location>
        <position position="82"/>
    </location>
    <ligand>
        <name>ATP</name>
        <dbReference type="ChEBI" id="CHEBI:30616"/>
    </ligand>
</feature>
<comment type="caution">
    <text evidence="8">The sequence shown here is derived from an EMBL/GenBank/DDBJ whole genome shotgun (WGS) entry which is preliminary data.</text>
</comment>
<feature type="region of interest" description="Disordered" evidence="6">
    <location>
        <begin position="367"/>
        <end position="386"/>
    </location>
</feature>
<evidence type="ECO:0000313" key="9">
    <source>
        <dbReference type="Proteomes" id="UP000077628"/>
    </source>
</evidence>
<dbReference type="GO" id="GO:0004674">
    <property type="term" value="F:protein serine/threonine kinase activity"/>
    <property type="evidence" value="ECO:0007669"/>
    <property type="project" value="TreeGrafter"/>
</dbReference>
<dbReference type="STRING" id="702114.A1355_06085"/>
<dbReference type="Pfam" id="PF18911">
    <property type="entry name" value="PKD_4"/>
    <property type="match status" value="1"/>
</dbReference>
<proteinExistence type="predicted"/>
<dbReference type="InterPro" id="IPR008271">
    <property type="entry name" value="Ser/Thr_kinase_AS"/>
</dbReference>
<organism evidence="8 9">
    <name type="scientific">Methylomonas koyamae</name>
    <dbReference type="NCBI Taxonomy" id="702114"/>
    <lineage>
        <taxon>Bacteria</taxon>
        <taxon>Pseudomonadati</taxon>
        <taxon>Pseudomonadota</taxon>
        <taxon>Gammaproteobacteria</taxon>
        <taxon>Methylococcales</taxon>
        <taxon>Methylococcaceae</taxon>
        <taxon>Methylomonas</taxon>
    </lineage>
</organism>
<evidence type="ECO:0000256" key="5">
    <source>
        <dbReference type="PROSITE-ProRule" id="PRU10141"/>
    </source>
</evidence>
<evidence type="ECO:0000256" key="2">
    <source>
        <dbReference type="ARBA" id="ARBA00022741"/>
    </source>
</evidence>
<reference evidence="9" key="1">
    <citation type="submission" date="2016-03" db="EMBL/GenBank/DDBJ databases">
        <authorList>
            <person name="Heylen K."/>
            <person name="De Vos P."/>
            <person name="Vekeman B."/>
        </authorList>
    </citation>
    <scope>NUCLEOTIDE SEQUENCE [LARGE SCALE GENOMIC DNA]</scope>
    <source>
        <strain evidence="9">R-45383</strain>
    </source>
</reference>
<keyword evidence="3" id="KW-0418">Kinase</keyword>
<dbReference type="InterPro" id="IPR035986">
    <property type="entry name" value="PKD_dom_sf"/>
</dbReference>
<dbReference type="PANTHER" id="PTHR43289:SF6">
    <property type="entry name" value="SERINE_THREONINE-PROTEIN KINASE NEKL-3"/>
    <property type="match status" value="1"/>
</dbReference>
<evidence type="ECO:0000259" key="7">
    <source>
        <dbReference type="PROSITE" id="PS50011"/>
    </source>
</evidence>
<sequence>MPVADAPNSDATVLANEATELANDRLPPAFQQIARPPAIGDLLKDRFELIQSLGEGGMGMVFKAVDRRKVEARSKNPYVAIKVLNPALALNEMLVAGLQRECEKAQELSHPNIITVYDFDRDGDHVFMSMEYLAGRSLSQLIRDASASGGVALKRAWPLILSMGEALAYAHRKGIVHSDFKPANVFVTEGGDVKVLDFGIATRTKQSGDPDATVFNARVEGGHTPPYASFEMMNGAQADPRDDIYAFGLVVYELLTGRHPYGRKPASTVFIGQQRGEKLAPAPVKGLNRRQWQLLKSTIEILQERRPKALEEWLEQFDPEAGWSPQLVGGSVAIALVLAGGLANWWLTRQSPEPLPASDAQRWQIAAPPQVAAPPSADAGADRQATVGDSVKLDASASRSGDGQPLTYNWKLAQMPDGSAVSLQNADTAHPELTPDKAGDYRVELTVMDGHTRSAVDVVEVRAEAVKAAEPKHQAASADGVLSLASSKPQYRIGEELKLTLYTAKSGYLRVAYIGATGEISELLPNQYQNGKVKADTEYRIPPRPDKFKLEITGPVGTDNIVAVFSEQALPNVESIANSDGSLVPAMQVPGITWVRIQYEVAKRK</sequence>
<name>A0A177NK55_9GAMM</name>
<dbReference type="PANTHER" id="PTHR43289">
    <property type="entry name" value="MITOGEN-ACTIVATED PROTEIN KINASE KINASE KINASE 20-RELATED"/>
    <property type="match status" value="1"/>
</dbReference>
<keyword evidence="4 5" id="KW-0067">ATP-binding</keyword>
<dbReference type="PROSITE" id="PS00108">
    <property type="entry name" value="PROTEIN_KINASE_ST"/>
    <property type="match status" value="1"/>
</dbReference>